<evidence type="ECO:0000256" key="10">
    <source>
        <dbReference type="ARBA" id="ARBA00022807"/>
    </source>
</evidence>
<evidence type="ECO:0000256" key="6">
    <source>
        <dbReference type="ARBA" id="ARBA00022670"/>
    </source>
</evidence>
<dbReference type="GO" id="GO:0032991">
    <property type="term" value="C:protein-containing complex"/>
    <property type="evidence" value="ECO:0007669"/>
    <property type="project" value="UniProtKB-ARBA"/>
</dbReference>
<keyword evidence="8" id="KW-0677">Repeat</keyword>
<evidence type="ECO:0000259" key="19">
    <source>
        <dbReference type="PROSITE" id="PS50207"/>
    </source>
</evidence>
<dbReference type="InterPro" id="IPR029030">
    <property type="entry name" value="Caspase-like_dom_sf"/>
</dbReference>
<keyword evidence="12" id="KW-0539">Nucleus</keyword>
<evidence type="ECO:0000256" key="11">
    <source>
        <dbReference type="ARBA" id="ARBA00023145"/>
    </source>
</evidence>
<evidence type="ECO:0000256" key="5">
    <source>
        <dbReference type="ARBA" id="ARBA00022553"/>
    </source>
</evidence>
<evidence type="ECO:0000256" key="8">
    <source>
        <dbReference type="ARBA" id="ARBA00022737"/>
    </source>
</evidence>
<feature type="domain" description="Caspase family p10" evidence="19">
    <location>
        <begin position="275"/>
        <end position="365"/>
    </location>
</feature>
<keyword evidence="5" id="KW-0597">Phosphoprotein</keyword>
<dbReference type="InterPro" id="IPR001309">
    <property type="entry name" value="Pept_C14_p20"/>
</dbReference>
<evidence type="ECO:0000313" key="22">
    <source>
        <dbReference type="EMBL" id="KAF4086517.1"/>
    </source>
</evidence>
<evidence type="ECO:0000313" key="23">
    <source>
        <dbReference type="Proteomes" id="UP000593565"/>
    </source>
</evidence>
<keyword evidence="6" id="KW-0645">Protease</keyword>
<dbReference type="FunFam" id="3.40.50.1460:FF:000008">
    <property type="entry name" value="caspase-8 isoform X1"/>
    <property type="match status" value="1"/>
</dbReference>
<dbReference type="GO" id="GO:0005737">
    <property type="term" value="C:cytoplasm"/>
    <property type="evidence" value="ECO:0007669"/>
    <property type="project" value="UniProtKB-SubCell"/>
</dbReference>
<keyword evidence="7" id="KW-0053">Apoptosis</keyword>
<feature type="compositionally biased region" description="Basic and acidic residues" evidence="18">
    <location>
        <begin position="93"/>
        <end position="102"/>
    </location>
</feature>
<feature type="active site" evidence="16">
    <location>
        <position position="239"/>
    </location>
</feature>
<dbReference type="GO" id="GO:0004197">
    <property type="term" value="F:cysteine-type endopeptidase activity"/>
    <property type="evidence" value="ECO:0007669"/>
    <property type="project" value="InterPro"/>
</dbReference>
<comment type="subcellular location">
    <subcellularLocation>
        <location evidence="2">Cytoplasm</location>
    </subcellularLocation>
    <subcellularLocation>
        <location evidence="1">Nucleus</location>
    </subcellularLocation>
</comment>
<organism evidence="22 23">
    <name type="scientific">Ameiurus melas</name>
    <name type="common">Black bullhead</name>
    <name type="synonym">Silurus melas</name>
    <dbReference type="NCBI Taxonomy" id="219545"/>
    <lineage>
        <taxon>Eukaryota</taxon>
        <taxon>Metazoa</taxon>
        <taxon>Chordata</taxon>
        <taxon>Craniata</taxon>
        <taxon>Vertebrata</taxon>
        <taxon>Euteleostomi</taxon>
        <taxon>Actinopterygii</taxon>
        <taxon>Neopterygii</taxon>
        <taxon>Teleostei</taxon>
        <taxon>Ostariophysi</taxon>
        <taxon>Siluriformes</taxon>
        <taxon>Ictaluridae</taxon>
        <taxon>Ameiurus</taxon>
    </lineage>
</organism>
<dbReference type="Gene3D" id="1.10.533.10">
    <property type="entry name" value="Death Domain, Fas"/>
    <property type="match status" value="1"/>
</dbReference>
<dbReference type="SUPFAM" id="SSF47986">
    <property type="entry name" value="DEATH domain"/>
    <property type="match status" value="1"/>
</dbReference>
<dbReference type="SUPFAM" id="SSF52129">
    <property type="entry name" value="Caspase-like"/>
    <property type="match status" value="1"/>
</dbReference>
<dbReference type="GO" id="GO:0006915">
    <property type="term" value="P:apoptotic process"/>
    <property type="evidence" value="ECO:0007669"/>
    <property type="project" value="UniProtKB-KW"/>
</dbReference>
<dbReference type="Pfam" id="PF00656">
    <property type="entry name" value="Peptidase_C14"/>
    <property type="match status" value="1"/>
</dbReference>
<dbReference type="GO" id="GO:0006508">
    <property type="term" value="P:proteolysis"/>
    <property type="evidence" value="ECO:0007669"/>
    <property type="project" value="UniProtKB-KW"/>
</dbReference>
<evidence type="ECO:0000256" key="14">
    <source>
        <dbReference type="ARBA" id="ARBA00066479"/>
    </source>
</evidence>
<keyword evidence="23" id="KW-1185">Reference proteome</keyword>
<comment type="similarity">
    <text evidence="3 17">Belongs to the peptidase C14A family.</text>
</comment>
<evidence type="ECO:0000256" key="7">
    <source>
        <dbReference type="ARBA" id="ARBA00022703"/>
    </source>
</evidence>
<dbReference type="SMART" id="SM00115">
    <property type="entry name" value="CASc"/>
    <property type="match status" value="1"/>
</dbReference>
<dbReference type="InterPro" id="IPR011029">
    <property type="entry name" value="DEATH-like_dom_sf"/>
</dbReference>
<name>A0A7J6AWF1_AMEME</name>
<evidence type="ECO:0000256" key="4">
    <source>
        <dbReference type="ARBA" id="ARBA00022490"/>
    </source>
</evidence>
<reference evidence="22 23" key="1">
    <citation type="submission" date="2020-02" db="EMBL/GenBank/DDBJ databases">
        <title>A chromosome-scale genome assembly of the black bullhead catfish (Ameiurus melas).</title>
        <authorList>
            <person name="Wen M."/>
            <person name="Zham M."/>
            <person name="Cabau C."/>
            <person name="Klopp C."/>
            <person name="Donnadieu C."/>
            <person name="Roques C."/>
            <person name="Bouchez O."/>
            <person name="Lampietro C."/>
            <person name="Jouanno E."/>
            <person name="Herpin A."/>
            <person name="Louis A."/>
            <person name="Berthelot C."/>
            <person name="Parey E."/>
            <person name="Roest-Crollius H."/>
            <person name="Braasch I."/>
            <person name="Postlethwait J."/>
            <person name="Robinson-Rechavi M."/>
            <person name="Echchiki A."/>
            <person name="Begum T."/>
            <person name="Montfort J."/>
            <person name="Schartl M."/>
            <person name="Bobe J."/>
            <person name="Guiguen Y."/>
        </authorList>
    </citation>
    <scope>NUCLEOTIDE SEQUENCE [LARGE SCALE GENOMIC DNA]</scope>
    <source>
        <strain evidence="22">M_S1</strain>
        <tissue evidence="22">Blood</tissue>
    </source>
</reference>
<dbReference type="AlphaFoldDB" id="A0A7J6AWF1"/>
<evidence type="ECO:0000256" key="13">
    <source>
        <dbReference type="ARBA" id="ARBA00051626"/>
    </source>
</evidence>
<dbReference type="PANTHER" id="PTHR48169:SF7">
    <property type="entry name" value="CASPASE 10"/>
    <property type="match status" value="1"/>
</dbReference>
<keyword evidence="11" id="KW-0865">Zymogen</keyword>
<dbReference type="CDD" id="cd00032">
    <property type="entry name" value="CASc"/>
    <property type="match status" value="1"/>
</dbReference>
<evidence type="ECO:0000256" key="12">
    <source>
        <dbReference type="ARBA" id="ARBA00023242"/>
    </source>
</evidence>
<gene>
    <name evidence="22" type="ORF">AMELA_G00107210</name>
</gene>
<evidence type="ECO:0000256" key="17">
    <source>
        <dbReference type="RuleBase" id="RU003971"/>
    </source>
</evidence>
<dbReference type="GO" id="GO:0043065">
    <property type="term" value="P:positive regulation of apoptotic process"/>
    <property type="evidence" value="ECO:0007669"/>
    <property type="project" value="UniProtKB-ARBA"/>
</dbReference>
<comment type="catalytic activity">
    <reaction evidence="13">
        <text>Strict requirement for Asp at position P1 and has a preferred cleavage sequence of (Leu/Asp/Val)-Glu-Thr-Asp-|-(Gly/Ser/Ala).</text>
        <dbReference type="EC" id="3.4.22.61"/>
    </reaction>
</comment>
<dbReference type="CDD" id="cd01671">
    <property type="entry name" value="CARD"/>
    <property type="match status" value="1"/>
</dbReference>
<dbReference type="InterPro" id="IPR015917">
    <property type="entry name" value="Pept_C14A"/>
</dbReference>
<dbReference type="PROSITE" id="PS50207">
    <property type="entry name" value="CASPASE_P10"/>
    <property type="match status" value="1"/>
</dbReference>
<keyword evidence="4" id="KW-0963">Cytoplasm</keyword>
<evidence type="ECO:0000256" key="18">
    <source>
        <dbReference type="SAM" id="MobiDB-lite"/>
    </source>
</evidence>
<dbReference type="EC" id="3.4.22.61" evidence="14"/>
<comment type="caution">
    <text evidence="22">The sequence shown here is derived from an EMBL/GenBank/DDBJ whole genome shotgun (WGS) entry which is preliminary data.</text>
</comment>
<protein>
    <recommendedName>
        <fullName evidence="15">Caspase-8</fullName>
        <ecNumber evidence="14">3.4.22.61</ecNumber>
    </recommendedName>
</protein>
<dbReference type="EMBL" id="JAAGNN010000008">
    <property type="protein sequence ID" value="KAF4086517.1"/>
    <property type="molecule type" value="Genomic_DNA"/>
</dbReference>
<evidence type="ECO:0000256" key="16">
    <source>
        <dbReference type="PIRSR" id="PIRSR038001-1"/>
    </source>
</evidence>
<feature type="domain" description="Caspase family p20" evidence="20">
    <location>
        <begin position="121"/>
        <end position="243"/>
    </location>
</feature>
<dbReference type="GO" id="GO:0051604">
    <property type="term" value="P:protein maturation"/>
    <property type="evidence" value="ECO:0007669"/>
    <property type="project" value="UniProtKB-ARBA"/>
</dbReference>
<feature type="active site" evidence="16">
    <location>
        <position position="196"/>
    </location>
</feature>
<dbReference type="GO" id="GO:0005634">
    <property type="term" value="C:nucleus"/>
    <property type="evidence" value="ECO:0007669"/>
    <property type="project" value="UniProtKB-SubCell"/>
</dbReference>
<dbReference type="PRINTS" id="PR00376">
    <property type="entry name" value="IL1BCENZYME"/>
</dbReference>
<evidence type="ECO:0000256" key="9">
    <source>
        <dbReference type="ARBA" id="ARBA00022801"/>
    </source>
</evidence>
<evidence type="ECO:0000259" key="21">
    <source>
        <dbReference type="PROSITE" id="PS50209"/>
    </source>
</evidence>
<dbReference type="InterPro" id="IPR002138">
    <property type="entry name" value="Pept_C14_p10"/>
</dbReference>
<feature type="domain" description="CARD" evidence="21">
    <location>
        <begin position="1"/>
        <end position="75"/>
    </location>
</feature>
<dbReference type="OrthoDB" id="6114029at2759"/>
<dbReference type="Proteomes" id="UP000593565">
    <property type="component" value="Unassembled WGS sequence"/>
</dbReference>
<evidence type="ECO:0000256" key="1">
    <source>
        <dbReference type="ARBA" id="ARBA00004123"/>
    </source>
</evidence>
<evidence type="ECO:0000256" key="2">
    <source>
        <dbReference type="ARBA" id="ARBA00004496"/>
    </source>
</evidence>
<evidence type="ECO:0000256" key="15">
    <source>
        <dbReference type="ARBA" id="ARBA00068172"/>
    </source>
</evidence>
<dbReference type="InterPro" id="IPR011600">
    <property type="entry name" value="Pept_C14_caspase"/>
</dbReference>
<proteinExistence type="inferred from homology"/>
<dbReference type="PROSITE" id="PS50208">
    <property type="entry name" value="CASPASE_P20"/>
    <property type="match status" value="1"/>
</dbReference>
<dbReference type="PANTHER" id="PTHR48169">
    <property type="entry name" value="DED DOMAIN-CONTAINING PROTEIN"/>
    <property type="match status" value="1"/>
</dbReference>
<dbReference type="GO" id="GO:0005886">
    <property type="term" value="C:plasma membrane"/>
    <property type="evidence" value="ECO:0007669"/>
    <property type="project" value="UniProtKB-ARBA"/>
</dbReference>
<keyword evidence="10" id="KW-0788">Thiol protease</keyword>
<dbReference type="PIRSF" id="PIRSF038001">
    <property type="entry name" value="Caspase_ICE"/>
    <property type="match status" value="1"/>
</dbReference>
<dbReference type="InterPro" id="IPR001315">
    <property type="entry name" value="CARD"/>
</dbReference>
<evidence type="ECO:0000259" key="20">
    <source>
        <dbReference type="PROSITE" id="PS50208"/>
    </source>
</evidence>
<feature type="region of interest" description="Disordered" evidence="18">
    <location>
        <begin position="88"/>
        <end position="115"/>
    </location>
</feature>
<dbReference type="PROSITE" id="PS01122">
    <property type="entry name" value="CASPASE_CYS"/>
    <property type="match status" value="1"/>
</dbReference>
<dbReference type="PROSITE" id="PS50209">
    <property type="entry name" value="CARD"/>
    <property type="match status" value="1"/>
</dbReference>
<dbReference type="Pfam" id="PF00619">
    <property type="entry name" value="CARD"/>
    <property type="match status" value="1"/>
</dbReference>
<dbReference type="InterPro" id="IPR016129">
    <property type="entry name" value="Caspase_his_AS"/>
</dbReference>
<dbReference type="PROSITE" id="PS01121">
    <property type="entry name" value="CASPASE_HIS"/>
    <property type="match status" value="1"/>
</dbReference>
<sequence length="367" mass="41720">METVRKNKVSLINTLSTDASFVLQHVQSNSIINQRDYNKLNQPNHTQEMIIINLLDTVMGRGDETCQKLLKLLEKEELQKNFPQLKNLFTPDQRSHDQRSADQKGPAKPTEIGEYKMSSEPRGVCLIINNMDFHSPHQKRNGSEKDEESLVKVFKWLGFTEEVHRNQTAEQMKTILRTHSRNQHHGDCFVCCILSHGSADGVIGTDGGKVTGADIYEIFNGMYCPSLINKPKVFFIQACRGQQYQPMVKVQSDGYKEVKGGEAKVKEEELETDPVQITIPAEADFLVARSTVKGYYSFRTSSGSWFIQSLCEQLTKHCPAGEDIYTILLRVNKEISEKTGLHNMNNAKQMPVQKITLRNKLVFRVPQ</sequence>
<dbReference type="Gene3D" id="3.40.50.1460">
    <property type="match status" value="1"/>
</dbReference>
<dbReference type="InterPro" id="IPR033139">
    <property type="entry name" value="Caspase_cys_AS"/>
</dbReference>
<evidence type="ECO:0000256" key="3">
    <source>
        <dbReference type="ARBA" id="ARBA00010134"/>
    </source>
</evidence>
<keyword evidence="9" id="KW-0378">Hydrolase</keyword>
<accession>A0A7J6AWF1</accession>